<dbReference type="GO" id="GO:0005975">
    <property type="term" value="P:carbohydrate metabolic process"/>
    <property type="evidence" value="ECO:0007669"/>
    <property type="project" value="InterPro"/>
</dbReference>
<comment type="similarity">
    <text evidence="4">Belongs to the cellobiose 2-epimerase family.</text>
</comment>
<accession>A0A1W2B4L8</accession>
<comment type="function">
    <text evidence="4">Catalyzes the reversible epimerization of cellobiose to 4-O-beta-D-glucopyranosyl-D-mannose (Glc-Man).</text>
</comment>
<reference evidence="6" key="1">
    <citation type="submission" date="2017-04" db="EMBL/GenBank/DDBJ databases">
        <authorList>
            <person name="Varghese N."/>
            <person name="Submissions S."/>
        </authorList>
    </citation>
    <scope>NUCLEOTIDE SEQUENCE [LARGE SCALE GENOMIC DNA]</scope>
    <source>
        <strain evidence="6">DSM 12126</strain>
    </source>
</reference>
<dbReference type="InterPro" id="IPR012341">
    <property type="entry name" value="6hp_glycosidase-like_sf"/>
</dbReference>
<dbReference type="EC" id="5.1.3.11" evidence="4"/>
<dbReference type="InterPro" id="IPR010819">
    <property type="entry name" value="AGE/CE"/>
</dbReference>
<protein>
    <recommendedName>
        <fullName evidence="4">Cellobiose 2-epimerase</fullName>
        <shortName evidence="4">CE</shortName>
        <ecNumber evidence="4">5.1.3.11</ecNumber>
    </recommendedName>
</protein>
<evidence type="ECO:0000256" key="2">
    <source>
        <dbReference type="ARBA" id="ARBA00008558"/>
    </source>
</evidence>
<proteinExistence type="inferred from homology"/>
<dbReference type="Pfam" id="PF07221">
    <property type="entry name" value="GlcNAc_2-epim"/>
    <property type="match status" value="1"/>
</dbReference>
<dbReference type="AlphaFoldDB" id="A0A1W2B4L8"/>
<dbReference type="GO" id="GO:0047736">
    <property type="term" value="F:cellobiose epimerase activity"/>
    <property type="evidence" value="ECO:0007669"/>
    <property type="project" value="UniProtKB-UniRule"/>
</dbReference>
<dbReference type="STRING" id="151894.SAMN04488524_1917"/>
<keyword evidence="3 4" id="KW-0413">Isomerase</keyword>
<name>A0A1W2B4L8_9SPHI</name>
<keyword evidence="6" id="KW-1185">Reference proteome</keyword>
<dbReference type="Proteomes" id="UP000192756">
    <property type="component" value="Unassembled WGS sequence"/>
</dbReference>
<dbReference type="RefSeq" id="WP_084238092.1">
    <property type="nucleotide sequence ID" value="NZ_FWXT01000001.1"/>
</dbReference>
<organism evidence="5 6">
    <name type="scientific">Pedobacter africanus</name>
    <dbReference type="NCBI Taxonomy" id="151894"/>
    <lineage>
        <taxon>Bacteria</taxon>
        <taxon>Pseudomonadati</taxon>
        <taxon>Bacteroidota</taxon>
        <taxon>Sphingobacteriia</taxon>
        <taxon>Sphingobacteriales</taxon>
        <taxon>Sphingobacteriaceae</taxon>
        <taxon>Pedobacter</taxon>
    </lineage>
</organism>
<dbReference type="EMBL" id="FWXT01000001">
    <property type="protein sequence ID" value="SMC67925.1"/>
    <property type="molecule type" value="Genomic_DNA"/>
</dbReference>
<evidence type="ECO:0000313" key="6">
    <source>
        <dbReference type="Proteomes" id="UP000192756"/>
    </source>
</evidence>
<dbReference type="InterPro" id="IPR028584">
    <property type="entry name" value="Cellobiose_2_epim"/>
</dbReference>
<sequence length="387" mass="44612">MDPAPLATFKAELITELSDILNWWMTHTVDEEHGGFYGKVDNDNIANPQAEKGLVLNARILYTFSSAYLLNSKKAYLAIAHRAFDYLTTYFLDSEYGGFYWAVDFTGKPSASRKQVYGQAFVIYALAEYIKIASNEKALALAKITFELLEQYSFDPVNTGYIEALSRTWGALEDLRLSDKDRNEKKSMNTHLHVIEAYTNLYSIWPDDKLKKAIKRLLSNFKNHIIDKSNCHLQLFFAENWEVRSNTFSFGHDIEAAWLLQESATVLKDEEETETFQKLALQLTRAATKSLAEDGGLWEEEAHWWPQAEAMVGFLNAWQNSADIRYLQQSVQSWSFIKRHLKNDKGEWHWGVHRDYTLMAGQDKAGFWKCPYHNGRACIEIIKRLSA</sequence>
<comment type="catalytic activity">
    <reaction evidence="1 4">
        <text>D-cellobiose = beta-D-glucosyl-(1-&gt;4)-D-mannopyranose</text>
        <dbReference type="Rhea" id="RHEA:23384"/>
        <dbReference type="ChEBI" id="CHEBI:17057"/>
        <dbReference type="ChEBI" id="CHEBI:47931"/>
        <dbReference type="EC" id="5.1.3.11"/>
    </reaction>
</comment>
<dbReference type="Gene3D" id="1.50.10.10">
    <property type="match status" value="1"/>
</dbReference>
<dbReference type="HAMAP" id="MF_00929">
    <property type="entry name" value="Cellobiose_2_epim"/>
    <property type="match status" value="1"/>
</dbReference>
<dbReference type="OrthoDB" id="5141876at2"/>
<comment type="similarity">
    <text evidence="2">Belongs to the N-acylglucosamine 2-epimerase family.</text>
</comment>
<dbReference type="InterPro" id="IPR008928">
    <property type="entry name" value="6-hairpin_glycosidase_sf"/>
</dbReference>
<dbReference type="PANTHER" id="PTHR15108">
    <property type="entry name" value="N-ACYLGLUCOSAMINE-2-EPIMERASE"/>
    <property type="match status" value="1"/>
</dbReference>
<dbReference type="SUPFAM" id="SSF48208">
    <property type="entry name" value="Six-hairpin glycosidases"/>
    <property type="match status" value="1"/>
</dbReference>
<evidence type="ECO:0000313" key="5">
    <source>
        <dbReference type="EMBL" id="SMC67925.1"/>
    </source>
</evidence>
<evidence type="ECO:0000256" key="1">
    <source>
        <dbReference type="ARBA" id="ARBA00001470"/>
    </source>
</evidence>
<gene>
    <name evidence="5" type="ORF">SAMN04488524_1917</name>
</gene>
<evidence type="ECO:0000256" key="3">
    <source>
        <dbReference type="ARBA" id="ARBA00023235"/>
    </source>
</evidence>
<evidence type="ECO:0000256" key="4">
    <source>
        <dbReference type="HAMAP-Rule" id="MF_00929"/>
    </source>
</evidence>